<dbReference type="PANTHER" id="PTHR46146">
    <property type="entry name" value="SERINE/THREONINE-PROTEIN KINASE-LIKE PROTEIN CCR4"/>
    <property type="match status" value="1"/>
</dbReference>
<dbReference type="Gene3D" id="1.20.930.20">
    <property type="entry name" value="Adaptor protein Cbl, N-terminal domain"/>
    <property type="match status" value="1"/>
</dbReference>
<dbReference type="Pfam" id="PF19584">
    <property type="entry name" value="MCAfunc"/>
    <property type="match status" value="1"/>
</dbReference>
<dbReference type="HOGENOM" id="CLU_000288_158_3_1"/>
<keyword evidence="5 6" id="KW-0067">ATP-binding</keyword>
<proteinExistence type="inferred from homology"/>
<evidence type="ECO:0000256" key="5">
    <source>
        <dbReference type="ARBA" id="ARBA00022840"/>
    </source>
</evidence>
<dbReference type="AlphaFoldDB" id="A0A0D9XV29"/>
<name>A0A0D9XV29_9ORYZ</name>
<evidence type="ECO:0000313" key="10">
    <source>
        <dbReference type="Proteomes" id="UP000032180"/>
    </source>
</evidence>
<dbReference type="GO" id="GO:0004674">
    <property type="term" value="F:protein serine/threonine kinase activity"/>
    <property type="evidence" value="ECO:0007669"/>
    <property type="project" value="UniProtKB-KW"/>
</dbReference>
<evidence type="ECO:0000256" key="2">
    <source>
        <dbReference type="ARBA" id="ARBA00022679"/>
    </source>
</evidence>
<dbReference type="GO" id="GO:0007166">
    <property type="term" value="P:cell surface receptor signaling pathway"/>
    <property type="evidence" value="ECO:0007669"/>
    <property type="project" value="InterPro"/>
</dbReference>
<feature type="binding site" evidence="6">
    <location>
        <position position="212"/>
    </location>
    <ligand>
        <name>ATP</name>
        <dbReference type="ChEBI" id="CHEBI:30616"/>
    </ligand>
</feature>
<evidence type="ECO:0000256" key="7">
    <source>
        <dbReference type="RuleBase" id="RU000304"/>
    </source>
</evidence>
<dbReference type="InterPro" id="IPR045766">
    <property type="entry name" value="MCAfunc"/>
</dbReference>
<evidence type="ECO:0000256" key="3">
    <source>
        <dbReference type="ARBA" id="ARBA00022741"/>
    </source>
</evidence>
<dbReference type="InterPro" id="IPR059179">
    <property type="entry name" value="MLKL-like_MCAfunc"/>
</dbReference>
<dbReference type="eggNOG" id="KOG1187">
    <property type="taxonomic scope" value="Eukaryota"/>
</dbReference>
<dbReference type="STRING" id="77586.A0A0D9XV29"/>
<accession>A0A0D9XV29</accession>
<dbReference type="Pfam" id="PF00069">
    <property type="entry name" value="Pkinase"/>
    <property type="match status" value="1"/>
</dbReference>
<evidence type="ECO:0000256" key="1">
    <source>
        <dbReference type="ARBA" id="ARBA00022527"/>
    </source>
</evidence>
<reference evidence="10" key="2">
    <citation type="submission" date="2013-12" db="EMBL/GenBank/DDBJ databases">
        <authorList>
            <person name="Yu Y."/>
            <person name="Lee S."/>
            <person name="de Baynast K."/>
            <person name="Wissotski M."/>
            <person name="Liu L."/>
            <person name="Talag J."/>
            <person name="Goicoechea J."/>
            <person name="Angelova A."/>
            <person name="Jetty R."/>
            <person name="Kudrna D."/>
            <person name="Golser W."/>
            <person name="Rivera L."/>
            <person name="Zhang J."/>
            <person name="Wing R."/>
        </authorList>
    </citation>
    <scope>NUCLEOTIDE SEQUENCE</scope>
</reference>
<reference evidence="9" key="3">
    <citation type="submission" date="2015-04" db="UniProtKB">
        <authorList>
            <consortium name="EnsemblPlants"/>
        </authorList>
    </citation>
    <scope>IDENTIFICATION</scope>
</reference>
<dbReference type="Proteomes" id="UP000032180">
    <property type="component" value="Chromosome 11"/>
</dbReference>
<comment type="similarity">
    <text evidence="7">Belongs to the protein kinase superfamily.</text>
</comment>
<protein>
    <recommendedName>
        <fullName evidence="8">Protein kinase domain-containing protein</fullName>
    </recommendedName>
</protein>
<sequence>MALWSGLGQAATVAQLVGVDVGGLISMIMQAAATARQNKKECEQLARRILLISQLLSRLQEEEVMQWRHGGLDDALRESHQLVTSCQERSAAYRLVMAGRQADKFREVHRTIDSCLLVFPIVSHIDITRRFDGNYSVQIPSDTTVPSSTSAGPQSQSQDAWNLPFVHRVQEFTLEELEAATNNFDPDKEIGRGSFGIVYIGMLPDLTEVAIKRKSYNYSNSMEYFFAEVTNLSQIRHKHIVGLLGWCNMQEECLIVYEYLRNGSLHEHLHDWQMSSSSPVMSSWKMRIETLVGISRAIEYLHDYAVQPVIHRDIKSHNIVFDATFVPRLIDFDLSLIWEESECSAVPVCGTQGYIDPEYYHTNTVTPASDIYGFGVVMLEVLTGMTSIFRQKEEEEEEEEESVIDWEDQHGGIPTSLTSFALPLIEAGKLWKMLDRRPWQEPTPRQFQAIELIAQTAVCCVRLEGNDRPTISDVVSDLKAALDLIRGDE</sequence>
<dbReference type="Gramene" id="LPERR11G18630.1">
    <property type="protein sequence ID" value="LPERR11G18630.1"/>
    <property type="gene ID" value="LPERR11G18630"/>
</dbReference>
<dbReference type="FunFam" id="3.30.200.20:FF:000039">
    <property type="entry name" value="receptor-like protein kinase FERONIA"/>
    <property type="match status" value="1"/>
</dbReference>
<dbReference type="SMART" id="SM00220">
    <property type="entry name" value="S_TKc"/>
    <property type="match status" value="1"/>
</dbReference>
<dbReference type="GO" id="GO:0005524">
    <property type="term" value="F:ATP binding"/>
    <property type="evidence" value="ECO:0007669"/>
    <property type="project" value="UniProtKB-UniRule"/>
</dbReference>
<evidence type="ECO:0000259" key="8">
    <source>
        <dbReference type="PROSITE" id="PS50011"/>
    </source>
</evidence>
<dbReference type="CDD" id="cd21037">
    <property type="entry name" value="MLKL_NTD"/>
    <property type="match status" value="1"/>
</dbReference>
<keyword evidence="1 7" id="KW-0723">Serine/threonine-protein kinase</keyword>
<dbReference type="InterPro" id="IPR008271">
    <property type="entry name" value="Ser/Thr_kinase_AS"/>
</dbReference>
<reference evidence="9 10" key="1">
    <citation type="submission" date="2012-08" db="EMBL/GenBank/DDBJ databases">
        <title>Oryza genome evolution.</title>
        <authorList>
            <person name="Wing R.A."/>
        </authorList>
    </citation>
    <scope>NUCLEOTIDE SEQUENCE</scope>
</reference>
<dbReference type="PANTHER" id="PTHR46146:SF7">
    <property type="entry name" value="OS11G0664000 PROTEIN"/>
    <property type="match status" value="1"/>
</dbReference>
<dbReference type="InterPro" id="IPR036537">
    <property type="entry name" value="Adaptor_Cbl_N_dom_sf"/>
</dbReference>
<keyword evidence="3 6" id="KW-0547">Nucleotide-binding</keyword>
<keyword evidence="4" id="KW-0418">Kinase</keyword>
<organism evidence="9 10">
    <name type="scientific">Leersia perrieri</name>
    <dbReference type="NCBI Taxonomy" id="77586"/>
    <lineage>
        <taxon>Eukaryota</taxon>
        <taxon>Viridiplantae</taxon>
        <taxon>Streptophyta</taxon>
        <taxon>Embryophyta</taxon>
        <taxon>Tracheophyta</taxon>
        <taxon>Spermatophyta</taxon>
        <taxon>Magnoliopsida</taxon>
        <taxon>Liliopsida</taxon>
        <taxon>Poales</taxon>
        <taxon>Poaceae</taxon>
        <taxon>BOP clade</taxon>
        <taxon>Oryzoideae</taxon>
        <taxon>Oryzeae</taxon>
        <taxon>Oryzinae</taxon>
        <taxon>Leersia</taxon>
    </lineage>
</organism>
<evidence type="ECO:0000256" key="4">
    <source>
        <dbReference type="ARBA" id="ARBA00022777"/>
    </source>
</evidence>
<dbReference type="PROSITE" id="PS50011">
    <property type="entry name" value="PROTEIN_KINASE_DOM"/>
    <property type="match status" value="1"/>
</dbReference>
<keyword evidence="10" id="KW-1185">Reference proteome</keyword>
<keyword evidence="2" id="KW-0808">Transferase</keyword>
<dbReference type="PROSITE" id="PS00108">
    <property type="entry name" value="PROTEIN_KINASE_ST"/>
    <property type="match status" value="1"/>
</dbReference>
<dbReference type="Gene3D" id="1.10.510.10">
    <property type="entry name" value="Transferase(Phosphotransferase) domain 1"/>
    <property type="match status" value="1"/>
</dbReference>
<feature type="domain" description="Protein kinase" evidence="8">
    <location>
        <begin position="184"/>
        <end position="482"/>
    </location>
</feature>
<dbReference type="SUPFAM" id="SSF56112">
    <property type="entry name" value="Protein kinase-like (PK-like)"/>
    <property type="match status" value="1"/>
</dbReference>
<dbReference type="PROSITE" id="PS00107">
    <property type="entry name" value="PROTEIN_KINASE_ATP"/>
    <property type="match status" value="1"/>
</dbReference>
<evidence type="ECO:0000313" key="9">
    <source>
        <dbReference type="EnsemblPlants" id="LPERR11G18630.1"/>
    </source>
</evidence>
<dbReference type="InterPro" id="IPR017441">
    <property type="entry name" value="Protein_kinase_ATP_BS"/>
</dbReference>
<dbReference type="EnsemblPlants" id="LPERR11G18630.1">
    <property type="protein sequence ID" value="LPERR11G18630.1"/>
    <property type="gene ID" value="LPERR11G18630"/>
</dbReference>
<dbReference type="Gene3D" id="3.30.200.20">
    <property type="entry name" value="Phosphorylase Kinase, domain 1"/>
    <property type="match status" value="1"/>
</dbReference>
<evidence type="ECO:0000256" key="6">
    <source>
        <dbReference type="PROSITE-ProRule" id="PRU10141"/>
    </source>
</evidence>
<dbReference type="InterPro" id="IPR011009">
    <property type="entry name" value="Kinase-like_dom_sf"/>
</dbReference>
<dbReference type="InterPro" id="IPR000719">
    <property type="entry name" value="Prot_kinase_dom"/>
</dbReference>